<comment type="caution">
    <text evidence="23">The sequence shown here is derived from an EMBL/GenBank/DDBJ whole genome shotgun (WGS) entry which is preliminary data.</text>
</comment>
<dbReference type="SMART" id="SM00387">
    <property type="entry name" value="HATPase_c"/>
    <property type="match status" value="1"/>
</dbReference>
<evidence type="ECO:0000313" key="24">
    <source>
        <dbReference type="Proteomes" id="UP000556026"/>
    </source>
</evidence>
<evidence type="ECO:0000256" key="14">
    <source>
        <dbReference type="ARBA" id="ARBA00064003"/>
    </source>
</evidence>
<evidence type="ECO:0000256" key="3">
    <source>
        <dbReference type="ARBA" id="ARBA00012438"/>
    </source>
</evidence>
<feature type="modified residue" description="4-aspartylphosphate" evidence="17">
    <location>
        <position position="466"/>
    </location>
</feature>
<evidence type="ECO:0000256" key="11">
    <source>
        <dbReference type="ARBA" id="ARBA00022989"/>
    </source>
</evidence>
<dbReference type="EC" id="2.7.13.3" evidence="3"/>
<dbReference type="Gene3D" id="3.30.450.20">
    <property type="entry name" value="PAS domain"/>
    <property type="match status" value="1"/>
</dbReference>
<dbReference type="AlphaFoldDB" id="A0A6V8MCW5"/>
<comment type="catalytic activity">
    <reaction evidence="1">
        <text>ATP + protein L-histidine = ADP + protein N-phospho-L-histidine.</text>
        <dbReference type="EC" id="2.7.13.3"/>
    </reaction>
</comment>
<dbReference type="SUPFAM" id="SSF47384">
    <property type="entry name" value="Homodimeric domain of signal transducing histidine kinase"/>
    <property type="match status" value="1"/>
</dbReference>
<dbReference type="FunFam" id="1.10.287.130:FF:000002">
    <property type="entry name" value="Two-component osmosensing histidine kinase"/>
    <property type="match status" value="1"/>
</dbReference>
<evidence type="ECO:0000259" key="22">
    <source>
        <dbReference type="PROSITE" id="PS50894"/>
    </source>
</evidence>
<dbReference type="PRINTS" id="PR00344">
    <property type="entry name" value="BCTRLSENSOR"/>
</dbReference>
<dbReference type="InterPro" id="IPR003661">
    <property type="entry name" value="HisK_dim/P_dom"/>
</dbReference>
<feature type="domain" description="Histidine kinase" evidence="19">
    <location>
        <begin position="167"/>
        <end position="390"/>
    </location>
</feature>
<keyword evidence="8" id="KW-0547">Nucleotide-binding</keyword>
<dbReference type="SUPFAM" id="SSF47226">
    <property type="entry name" value="Histidine-containing phosphotransfer domain, HPT domain"/>
    <property type="match status" value="1"/>
</dbReference>
<feature type="domain" description="HPt" evidence="22">
    <location>
        <begin position="706"/>
        <end position="799"/>
    </location>
</feature>
<dbReference type="Gene3D" id="3.40.50.2300">
    <property type="match status" value="2"/>
</dbReference>
<accession>A0A6V8MCW5</accession>
<dbReference type="GO" id="GO:0005886">
    <property type="term" value="C:plasma membrane"/>
    <property type="evidence" value="ECO:0007669"/>
    <property type="project" value="UniProtKB-SubCell"/>
</dbReference>
<evidence type="ECO:0000256" key="13">
    <source>
        <dbReference type="ARBA" id="ARBA00023136"/>
    </source>
</evidence>
<dbReference type="Pfam" id="PF01627">
    <property type="entry name" value="Hpt"/>
    <property type="match status" value="1"/>
</dbReference>
<dbReference type="CDD" id="cd00082">
    <property type="entry name" value="HisKA"/>
    <property type="match status" value="1"/>
</dbReference>
<evidence type="ECO:0000259" key="19">
    <source>
        <dbReference type="PROSITE" id="PS50109"/>
    </source>
</evidence>
<comment type="subunit">
    <text evidence="14">At low DSF concentrations, interacts with RpfF.</text>
</comment>
<feature type="domain" description="PAC" evidence="21">
    <location>
        <begin position="99"/>
        <end position="149"/>
    </location>
</feature>
<keyword evidence="5 17" id="KW-0597">Phosphoprotein</keyword>
<dbReference type="GO" id="GO:0005524">
    <property type="term" value="F:ATP binding"/>
    <property type="evidence" value="ECO:0007669"/>
    <property type="project" value="UniProtKB-KW"/>
</dbReference>
<keyword evidence="9" id="KW-0418">Kinase</keyword>
<keyword evidence="4" id="KW-1003">Cell membrane</keyword>
<dbReference type="SUPFAM" id="SSF55874">
    <property type="entry name" value="ATPase domain of HSP90 chaperone/DNA topoisomerase II/histidine kinase"/>
    <property type="match status" value="1"/>
</dbReference>
<dbReference type="InterPro" id="IPR036641">
    <property type="entry name" value="HPT_dom_sf"/>
</dbReference>
<keyword evidence="11" id="KW-1133">Transmembrane helix</keyword>
<evidence type="ECO:0000256" key="16">
    <source>
        <dbReference type="PROSITE-ProRule" id="PRU00110"/>
    </source>
</evidence>
<evidence type="ECO:0000256" key="10">
    <source>
        <dbReference type="ARBA" id="ARBA00022840"/>
    </source>
</evidence>
<dbReference type="InterPro" id="IPR004358">
    <property type="entry name" value="Sig_transdc_His_kin-like_C"/>
</dbReference>
<dbReference type="InterPro" id="IPR003594">
    <property type="entry name" value="HATPase_dom"/>
</dbReference>
<evidence type="ECO:0000256" key="5">
    <source>
        <dbReference type="ARBA" id="ARBA00022553"/>
    </source>
</evidence>
<evidence type="ECO:0000256" key="4">
    <source>
        <dbReference type="ARBA" id="ARBA00022475"/>
    </source>
</evidence>
<evidence type="ECO:0000256" key="2">
    <source>
        <dbReference type="ARBA" id="ARBA00004651"/>
    </source>
</evidence>
<evidence type="ECO:0000256" key="12">
    <source>
        <dbReference type="ARBA" id="ARBA00023012"/>
    </source>
</evidence>
<evidence type="ECO:0000256" key="15">
    <source>
        <dbReference type="ARBA" id="ARBA00068150"/>
    </source>
</evidence>
<keyword evidence="18" id="KW-0175">Coiled coil</keyword>
<proteinExistence type="predicted"/>
<gene>
    <name evidence="23" type="ORF">GMST_01650</name>
</gene>
<evidence type="ECO:0000256" key="8">
    <source>
        <dbReference type="ARBA" id="ARBA00022741"/>
    </source>
</evidence>
<dbReference type="RefSeq" id="WP_183352703.1">
    <property type="nucleotide sequence ID" value="NZ_BLXX01000001.1"/>
</dbReference>
<evidence type="ECO:0000259" key="21">
    <source>
        <dbReference type="PROSITE" id="PS50113"/>
    </source>
</evidence>
<dbReference type="Gene3D" id="1.10.287.130">
    <property type="match status" value="1"/>
</dbReference>
<dbReference type="InterPro" id="IPR036890">
    <property type="entry name" value="HATPase_C_sf"/>
</dbReference>
<dbReference type="SMART" id="SM00388">
    <property type="entry name" value="HisKA"/>
    <property type="match status" value="1"/>
</dbReference>
<dbReference type="Pfam" id="PF00072">
    <property type="entry name" value="Response_reg"/>
    <property type="match status" value="2"/>
</dbReference>
<dbReference type="FunFam" id="3.30.565.10:FF:000010">
    <property type="entry name" value="Sensor histidine kinase RcsC"/>
    <property type="match status" value="1"/>
</dbReference>
<evidence type="ECO:0000256" key="9">
    <source>
        <dbReference type="ARBA" id="ARBA00022777"/>
    </source>
</evidence>
<dbReference type="PROSITE" id="PS50113">
    <property type="entry name" value="PAC"/>
    <property type="match status" value="1"/>
</dbReference>
<dbReference type="PROSITE" id="PS50110">
    <property type="entry name" value="RESPONSE_REGULATORY"/>
    <property type="match status" value="2"/>
</dbReference>
<keyword evidence="7" id="KW-0812">Transmembrane</keyword>
<protein>
    <recommendedName>
        <fullName evidence="15">Sensory/regulatory protein RpfC</fullName>
        <ecNumber evidence="3">2.7.13.3</ecNumber>
    </recommendedName>
</protein>
<dbReference type="SUPFAM" id="SSF55785">
    <property type="entry name" value="PYP-like sensor domain (PAS domain)"/>
    <property type="match status" value="1"/>
</dbReference>
<comment type="subcellular location">
    <subcellularLocation>
        <location evidence="2">Cell membrane</location>
        <topology evidence="2">Multi-pass membrane protein</topology>
    </subcellularLocation>
</comment>
<dbReference type="Pfam" id="PF00512">
    <property type="entry name" value="HisKA"/>
    <property type="match status" value="1"/>
</dbReference>
<dbReference type="InterPro" id="IPR035965">
    <property type="entry name" value="PAS-like_dom_sf"/>
</dbReference>
<dbReference type="InterPro" id="IPR005467">
    <property type="entry name" value="His_kinase_dom"/>
</dbReference>
<evidence type="ECO:0000256" key="7">
    <source>
        <dbReference type="ARBA" id="ARBA00022692"/>
    </source>
</evidence>
<dbReference type="GO" id="GO:0000155">
    <property type="term" value="F:phosphorelay sensor kinase activity"/>
    <property type="evidence" value="ECO:0007669"/>
    <property type="project" value="InterPro"/>
</dbReference>
<dbReference type="Gene3D" id="3.30.565.10">
    <property type="entry name" value="Histidine kinase-like ATPase, C-terminal domain"/>
    <property type="match status" value="1"/>
</dbReference>
<dbReference type="PANTHER" id="PTHR45339:SF1">
    <property type="entry name" value="HYBRID SIGNAL TRANSDUCTION HISTIDINE KINASE J"/>
    <property type="match status" value="1"/>
</dbReference>
<evidence type="ECO:0000256" key="1">
    <source>
        <dbReference type="ARBA" id="ARBA00000085"/>
    </source>
</evidence>
<evidence type="ECO:0000313" key="23">
    <source>
        <dbReference type="EMBL" id="GFO57840.1"/>
    </source>
</evidence>
<feature type="domain" description="Response regulatory" evidence="20">
    <location>
        <begin position="551"/>
        <end position="669"/>
    </location>
</feature>
<dbReference type="EMBL" id="BLXX01000001">
    <property type="protein sequence ID" value="GFO57840.1"/>
    <property type="molecule type" value="Genomic_DNA"/>
</dbReference>
<keyword evidence="6" id="KW-0808">Transferase</keyword>
<dbReference type="InterPro" id="IPR000700">
    <property type="entry name" value="PAS-assoc_C"/>
</dbReference>
<feature type="modified residue" description="Phosphohistidine" evidence="16">
    <location>
        <position position="745"/>
    </location>
</feature>
<dbReference type="InterPro" id="IPR036097">
    <property type="entry name" value="HisK_dim/P_sf"/>
</dbReference>
<dbReference type="PROSITE" id="PS50109">
    <property type="entry name" value="HIS_KIN"/>
    <property type="match status" value="1"/>
</dbReference>
<keyword evidence="24" id="KW-1185">Reference proteome</keyword>
<dbReference type="Pfam" id="PF02518">
    <property type="entry name" value="HATPase_c"/>
    <property type="match status" value="1"/>
</dbReference>
<keyword evidence="13" id="KW-0472">Membrane</keyword>
<reference evidence="24" key="1">
    <citation type="submission" date="2020-06" db="EMBL/GenBank/DDBJ databases">
        <title>Draft genomic sequence of Geomonas sp. Red330.</title>
        <authorList>
            <person name="Itoh H."/>
            <person name="Zhenxing X."/>
            <person name="Ushijima N."/>
            <person name="Masuda Y."/>
            <person name="Shiratori Y."/>
            <person name="Senoo K."/>
        </authorList>
    </citation>
    <scope>NUCLEOTIDE SEQUENCE [LARGE SCALE GENOMIC DNA]</scope>
    <source>
        <strain evidence="24">Red330</strain>
    </source>
</reference>
<sequence length="884" mass="95652">MDLETPLSCHLEPSLDAEHTRALGEALDLSRTVINVATSGIIAYRATTGACVLTNEAAAAILETAPEILRQLEYRHLAQWQPGGLFLPAEEVLASPAPLKRRVLLVTPSGRKRWLESVFTHFTSSGGSHLLLLLEDITEQKQVEEELKQAKEAAESASVAKGQFLANMSHEIRTPMNAIVGLGQLALQTELTEKQRDYLMKILAASQSLLGTLNDILDFSKIEAGMLGIESIPFSLHDSLSRIAGLITVRSAQKGLEILYRIAPGVPDRLVGDPHRLEQVLINLLGNAVKFTEHGQVILAVEGEPLDAQGRRIRLQFTVSDSGIGLSRGEIDRLFQPFTQSDSSTTRRFGGTGLGLSISSRLVQLMGGEISVLSEPGRGSSFRFTAEVEKGSSAHLSFARFQGADGAAPKVLVADDNALAALLLAEMLQAHALRVQVVSSGRQALDELVRGAGAGPGEAYQLVFLDWRMPDLDGLETARQIREALPADQLPAVIVTTAFENARVVDQGAAFGVRAFLAKPVLPRILQSRLEEVFGHCAEGPTRRNPLCGARVLLAEDHPINQEIAREILTTSGALVTIAGNGQEAVQAVLQATHPFDLVLMDIQMPVMDGFQATRLIREEPVGRSIPIIAMTANGFGDERERCLDAGMSDHVAKPIDLDELFEVLKRWLRRPAEQVNLDAAVCEHTLGERQQGFDLAAGLKRVEGNQQLLARLLGAFRAQHHGVVAEIREAIAQELSGQAAALIHMLNGLAGNLGAERVCAVLAELDGALQDGNLQSVELLLEALQSELQLVFDAAQTLAGDDFPRQKVVLKGATEELTTLFSELSGHLCTNNLQALELYNRLVPLLAPSEAVELLREQLAALDFRSAQQTLEDIARQGLSKAR</sequence>
<dbReference type="InterPro" id="IPR008207">
    <property type="entry name" value="Sig_transdc_His_kin_Hpt_dom"/>
</dbReference>
<evidence type="ECO:0000259" key="20">
    <source>
        <dbReference type="PROSITE" id="PS50110"/>
    </source>
</evidence>
<feature type="modified residue" description="4-aspartylphosphate" evidence="17">
    <location>
        <position position="602"/>
    </location>
</feature>
<feature type="domain" description="Response regulatory" evidence="20">
    <location>
        <begin position="410"/>
        <end position="534"/>
    </location>
</feature>
<evidence type="ECO:0000256" key="18">
    <source>
        <dbReference type="SAM" id="Coils"/>
    </source>
</evidence>
<dbReference type="Proteomes" id="UP000556026">
    <property type="component" value="Unassembled WGS sequence"/>
</dbReference>
<name>A0A6V8MCW5_9BACT</name>
<dbReference type="SUPFAM" id="SSF52172">
    <property type="entry name" value="CheY-like"/>
    <property type="match status" value="2"/>
</dbReference>
<keyword evidence="10" id="KW-0067">ATP-binding</keyword>
<dbReference type="InterPro" id="IPR001789">
    <property type="entry name" value="Sig_transdc_resp-reg_receiver"/>
</dbReference>
<dbReference type="Gene3D" id="1.20.120.160">
    <property type="entry name" value="HPT domain"/>
    <property type="match status" value="1"/>
</dbReference>
<dbReference type="PANTHER" id="PTHR45339">
    <property type="entry name" value="HYBRID SIGNAL TRANSDUCTION HISTIDINE KINASE J"/>
    <property type="match status" value="1"/>
</dbReference>
<dbReference type="CDD" id="cd17546">
    <property type="entry name" value="REC_hyHK_CKI1_RcsC-like"/>
    <property type="match status" value="2"/>
</dbReference>
<feature type="coiled-coil region" evidence="18">
    <location>
        <begin position="133"/>
        <end position="160"/>
    </location>
</feature>
<dbReference type="CDD" id="cd16922">
    <property type="entry name" value="HATPase_EvgS-ArcB-TorS-like"/>
    <property type="match status" value="1"/>
</dbReference>
<dbReference type="InterPro" id="IPR011006">
    <property type="entry name" value="CheY-like_superfamily"/>
</dbReference>
<keyword evidence="12" id="KW-0902">Two-component regulatory system</keyword>
<evidence type="ECO:0000256" key="6">
    <source>
        <dbReference type="ARBA" id="ARBA00022679"/>
    </source>
</evidence>
<evidence type="ECO:0000256" key="17">
    <source>
        <dbReference type="PROSITE-ProRule" id="PRU00169"/>
    </source>
</evidence>
<organism evidence="23 24">
    <name type="scientific">Geomonas silvestris</name>
    <dbReference type="NCBI Taxonomy" id="2740184"/>
    <lineage>
        <taxon>Bacteria</taxon>
        <taxon>Pseudomonadati</taxon>
        <taxon>Thermodesulfobacteriota</taxon>
        <taxon>Desulfuromonadia</taxon>
        <taxon>Geobacterales</taxon>
        <taxon>Geobacteraceae</taxon>
        <taxon>Geomonas</taxon>
    </lineage>
</organism>
<dbReference type="PROSITE" id="PS50894">
    <property type="entry name" value="HPT"/>
    <property type="match status" value="1"/>
</dbReference>
<dbReference type="SMART" id="SM00448">
    <property type="entry name" value="REC"/>
    <property type="match status" value="2"/>
</dbReference>